<gene>
    <name evidence="3" type="ORF">EFB08_21745</name>
</gene>
<evidence type="ECO:0000256" key="1">
    <source>
        <dbReference type="SAM" id="MobiDB-lite"/>
    </source>
</evidence>
<feature type="chain" id="PRO_5017926986" evidence="2">
    <location>
        <begin position="24"/>
        <end position="98"/>
    </location>
</feature>
<evidence type="ECO:0000313" key="3">
    <source>
        <dbReference type="EMBL" id="RNI21775.1"/>
    </source>
</evidence>
<dbReference type="RefSeq" id="WP_123129098.1">
    <property type="nucleotide sequence ID" value="NZ_RJJD01000023.1"/>
</dbReference>
<sequence>MKKTIFVAALFVAAGLQINTAEASNTPVQDSTHVKQTNKERAKTGTKQLGQGAKSVGKGTKNLAVSGAKATAKGAKKAGKAVKNTTKKGVQKVDEKID</sequence>
<evidence type="ECO:0000256" key="2">
    <source>
        <dbReference type="SAM" id="SignalP"/>
    </source>
</evidence>
<name>A0A3M9M997_9BACT</name>
<feature type="compositionally biased region" description="Basic residues" evidence="1">
    <location>
        <begin position="74"/>
        <end position="90"/>
    </location>
</feature>
<proteinExistence type="predicted"/>
<keyword evidence="2" id="KW-0732">Signal</keyword>
<keyword evidence="4" id="KW-1185">Reference proteome</keyword>
<feature type="region of interest" description="Disordered" evidence="1">
    <location>
        <begin position="23"/>
        <end position="58"/>
    </location>
</feature>
<protein>
    <submittedName>
        <fullName evidence="3">Uncharacterized protein</fullName>
    </submittedName>
</protein>
<comment type="caution">
    <text evidence="3">The sequence shown here is derived from an EMBL/GenBank/DDBJ whole genome shotgun (WGS) entry which is preliminary data.</text>
</comment>
<feature type="region of interest" description="Disordered" evidence="1">
    <location>
        <begin position="74"/>
        <end position="98"/>
    </location>
</feature>
<dbReference type="OrthoDB" id="894411at2"/>
<accession>A0A3M9M997</accession>
<dbReference type="EMBL" id="RJJD01000023">
    <property type="protein sequence ID" value="RNI21775.1"/>
    <property type="molecule type" value="Genomic_DNA"/>
</dbReference>
<feature type="compositionally biased region" description="Polar residues" evidence="1">
    <location>
        <begin position="23"/>
        <end position="35"/>
    </location>
</feature>
<feature type="signal peptide" evidence="2">
    <location>
        <begin position="1"/>
        <end position="23"/>
    </location>
</feature>
<evidence type="ECO:0000313" key="4">
    <source>
        <dbReference type="Proteomes" id="UP000272117"/>
    </source>
</evidence>
<reference evidence="3 4" key="1">
    <citation type="submission" date="2018-11" db="EMBL/GenBank/DDBJ databases">
        <title>Rufibacter latericius sp. nov., isolated from water in Baiyang Lake.</title>
        <authorList>
            <person name="Yang Y."/>
        </authorList>
    </citation>
    <scope>NUCLEOTIDE SEQUENCE [LARGE SCALE GENOMIC DNA]</scope>
    <source>
        <strain evidence="3 4">R-22-1c-1</strain>
    </source>
</reference>
<dbReference type="AlphaFoldDB" id="A0A3M9M997"/>
<dbReference type="Proteomes" id="UP000272117">
    <property type="component" value="Unassembled WGS sequence"/>
</dbReference>
<organism evidence="3 4">
    <name type="scientific">Rufibacter latericius</name>
    <dbReference type="NCBI Taxonomy" id="2487040"/>
    <lineage>
        <taxon>Bacteria</taxon>
        <taxon>Pseudomonadati</taxon>
        <taxon>Bacteroidota</taxon>
        <taxon>Cytophagia</taxon>
        <taxon>Cytophagales</taxon>
        <taxon>Hymenobacteraceae</taxon>
        <taxon>Rufibacter</taxon>
    </lineage>
</organism>